<dbReference type="EMBL" id="UYJE01000658">
    <property type="protein sequence ID" value="VDH95008.1"/>
    <property type="molecule type" value="Genomic_DNA"/>
</dbReference>
<keyword evidence="3" id="KW-1185">Reference proteome</keyword>
<dbReference type="AlphaFoldDB" id="A0A8B6BSX7"/>
<dbReference type="OrthoDB" id="6196353at2759"/>
<evidence type="ECO:0000256" key="1">
    <source>
        <dbReference type="SAM" id="MobiDB-lite"/>
    </source>
</evidence>
<reference evidence="2" key="1">
    <citation type="submission" date="2018-11" db="EMBL/GenBank/DDBJ databases">
        <authorList>
            <person name="Alioto T."/>
            <person name="Alioto T."/>
        </authorList>
    </citation>
    <scope>NUCLEOTIDE SEQUENCE</scope>
</reference>
<feature type="compositionally biased region" description="Acidic residues" evidence="1">
    <location>
        <begin position="17"/>
        <end position="31"/>
    </location>
</feature>
<proteinExistence type="predicted"/>
<feature type="compositionally biased region" description="Acidic residues" evidence="1">
    <location>
        <begin position="38"/>
        <end position="84"/>
    </location>
</feature>
<evidence type="ECO:0000313" key="3">
    <source>
        <dbReference type="Proteomes" id="UP000596742"/>
    </source>
</evidence>
<organism evidence="2 3">
    <name type="scientific">Mytilus galloprovincialis</name>
    <name type="common">Mediterranean mussel</name>
    <dbReference type="NCBI Taxonomy" id="29158"/>
    <lineage>
        <taxon>Eukaryota</taxon>
        <taxon>Metazoa</taxon>
        <taxon>Spiralia</taxon>
        <taxon>Lophotrochozoa</taxon>
        <taxon>Mollusca</taxon>
        <taxon>Bivalvia</taxon>
        <taxon>Autobranchia</taxon>
        <taxon>Pteriomorphia</taxon>
        <taxon>Mytilida</taxon>
        <taxon>Mytiloidea</taxon>
        <taxon>Mytilidae</taxon>
        <taxon>Mytilinae</taxon>
        <taxon>Mytilus</taxon>
    </lineage>
</organism>
<dbReference type="Proteomes" id="UP000596742">
    <property type="component" value="Unassembled WGS sequence"/>
</dbReference>
<feature type="region of interest" description="Disordered" evidence="1">
    <location>
        <begin position="1"/>
        <end position="94"/>
    </location>
</feature>
<gene>
    <name evidence="2" type="ORF">MGAL_10B093705</name>
</gene>
<accession>A0A8B6BSX7</accession>
<evidence type="ECO:0000313" key="2">
    <source>
        <dbReference type="EMBL" id="VDH95008.1"/>
    </source>
</evidence>
<comment type="caution">
    <text evidence="2">The sequence shown here is derived from an EMBL/GenBank/DDBJ whole genome shotgun (WGS) entry which is preliminary data.</text>
</comment>
<name>A0A8B6BSX7_MYTGA</name>
<sequence length="257" mass="30265">MIQYEEVEDVKDNYKEEDYDDTDEETEVDYDCDGKDGDADEESGVDSDEEDEENDSDDEMDDDDDDEEEGDSDESQDEDKEEEMTALNDVKDCDDCDWNEQRKGVKRKPYKVGVKEEDDKIIDKKIRNIDPMAYTESVKYKLLMQSDTIRRLETMVKTMKKSPRTHDNCKYSLRKPENKMESPRTHKNINRLFALDGGMTIHKSTQTESISEDIQNALKYSKLMFQTNIFPKEKDKKKLLTKTLTIQTVNKWFINYR</sequence>
<protein>
    <submittedName>
        <fullName evidence="2">Uncharacterized protein</fullName>
    </submittedName>
</protein>